<feature type="signal peptide" evidence="3">
    <location>
        <begin position="1"/>
        <end position="29"/>
    </location>
</feature>
<dbReference type="STRING" id="39480.EUAN_16200"/>
<accession>A0A1S1V6U0</accession>
<reference evidence="5 6" key="1">
    <citation type="submission" date="2016-09" db="EMBL/GenBank/DDBJ databases">
        <title>Genome sequence of Eubacterium angustum.</title>
        <authorList>
            <person name="Poehlein A."/>
            <person name="Daniel R."/>
        </authorList>
    </citation>
    <scope>NUCLEOTIDE SEQUENCE [LARGE SCALE GENOMIC DNA]</scope>
    <source>
        <strain evidence="5 6">DSM 1989</strain>
    </source>
</reference>
<feature type="compositionally biased region" description="Acidic residues" evidence="2">
    <location>
        <begin position="1755"/>
        <end position="1767"/>
    </location>
</feature>
<dbReference type="CDD" id="cd00102">
    <property type="entry name" value="IPT"/>
    <property type="match status" value="3"/>
</dbReference>
<dbReference type="SUPFAM" id="SSF81296">
    <property type="entry name" value="E set domains"/>
    <property type="match status" value="3"/>
</dbReference>
<evidence type="ECO:0000256" key="2">
    <source>
        <dbReference type="SAM" id="MobiDB-lite"/>
    </source>
</evidence>
<dbReference type="InterPro" id="IPR036116">
    <property type="entry name" value="FN3_sf"/>
</dbReference>
<keyword evidence="6" id="KW-1185">Reference proteome</keyword>
<gene>
    <name evidence="5" type="ORF">EUAN_16200</name>
</gene>
<evidence type="ECO:0000256" key="3">
    <source>
        <dbReference type="SAM" id="SignalP"/>
    </source>
</evidence>
<dbReference type="OrthoDB" id="1656124at2"/>
<dbReference type="SMART" id="SM00060">
    <property type="entry name" value="FN3"/>
    <property type="match status" value="1"/>
</dbReference>
<comment type="caution">
    <text evidence="5">The sequence shown here is derived from an EMBL/GenBank/DDBJ whole genome shotgun (WGS) entry which is preliminary data.</text>
</comment>
<dbReference type="InterPro" id="IPR013783">
    <property type="entry name" value="Ig-like_fold"/>
</dbReference>
<dbReference type="PANTHER" id="PTHR46769:SF2">
    <property type="entry name" value="FIBROCYSTIN-L ISOFORM 2 PRECURSOR-RELATED"/>
    <property type="match status" value="1"/>
</dbReference>
<dbReference type="InterPro" id="IPR003961">
    <property type="entry name" value="FN3_dom"/>
</dbReference>
<dbReference type="EMBL" id="MKIE01000006">
    <property type="protein sequence ID" value="OHW61857.1"/>
    <property type="molecule type" value="Genomic_DNA"/>
</dbReference>
<dbReference type="RefSeq" id="WP_071063455.1">
    <property type="nucleotide sequence ID" value="NZ_MKIE01000006.1"/>
</dbReference>
<evidence type="ECO:0000259" key="4">
    <source>
        <dbReference type="PROSITE" id="PS50853"/>
    </source>
</evidence>
<keyword evidence="1 3" id="KW-0732">Signal</keyword>
<protein>
    <submittedName>
        <fullName evidence="5">IPT/TIG domain protein</fullName>
    </submittedName>
</protein>
<dbReference type="InterPro" id="IPR052387">
    <property type="entry name" value="Fibrocystin"/>
</dbReference>
<feature type="chain" id="PRO_5010265878" evidence="3">
    <location>
        <begin position="30"/>
        <end position="1966"/>
    </location>
</feature>
<dbReference type="CDD" id="cd00063">
    <property type="entry name" value="FN3"/>
    <property type="match status" value="1"/>
</dbReference>
<evidence type="ECO:0000256" key="1">
    <source>
        <dbReference type="ARBA" id="ARBA00022729"/>
    </source>
</evidence>
<evidence type="ECO:0000313" key="6">
    <source>
        <dbReference type="Proteomes" id="UP000180254"/>
    </source>
</evidence>
<name>A0A1S1V6U0_9FIRM</name>
<dbReference type="SMART" id="SM00429">
    <property type="entry name" value="IPT"/>
    <property type="match status" value="3"/>
</dbReference>
<dbReference type="SUPFAM" id="SSF49265">
    <property type="entry name" value="Fibronectin type III"/>
    <property type="match status" value="1"/>
</dbReference>
<dbReference type="InterPro" id="IPR014756">
    <property type="entry name" value="Ig_E-set"/>
</dbReference>
<dbReference type="PROSITE" id="PS50853">
    <property type="entry name" value="FN3"/>
    <property type="match status" value="1"/>
</dbReference>
<dbReference type="Gene3D" id="2.60.40.10">
    <property type="entry name" value="Immunoglobulins"/>
    <property type="match status" value="6"/>
</dbReference>
<organism evidence="5 6">
    <name type="scientific">Andreesenia angusta</name>
    <dbReference type="NCBI Taxonomy" id="39480"/>
    <lineage>
        <taxon>Bacteria</taxon>
        <taxon>Bacillati</taxon>
        <taxon>Bacillota</taxon>
        <taxon>Tissierellia</taxon>
        <taxon>Tissierellales</taxon>
        <taxon>Gottschalkiaceae</taxon>
        <taxon>Andreesenia</taxon>
    </lineage>
</organism>
<evidence type="ECO:0000313" key="5">
    <source>
        <dbReference type="EMBL" id="OHW61857.1"/>
    </source>
</evidence>
<dbReference type="Pfam" id="PF00041">
    <property type="entry name" value="fn3"/>
    <property type="match status" value="1"/>
</dbReference>
<proteinExistence type="predicted"/>
<sequence>MIKKKLLSLLLVFAMVMGMLPFGEISAYAANDPYVNNITVKRTVERNVDDKDKVTEEKIQVVELSGGNLDKLKEAKNVKVILHKGKDRKSGQLGIVNPPEVDETGTNMTLKLGSGQVIEPGEEFYPEITYEIDGDKKTSWDEDDPKKLIVGSIIDYISIANTGVQVEKGGELKFEFLLNTKKVAAESLKVYLKKENNLDPIFIGEIFASSSNNKIELTVNAEPSEYELIVSNDLYKDATSHSSYKFITVNPGPDDIKIHRIAPRLGSDKTDVIVAGENLYNGMKVAFGDKEATYKKGEKVTIQGKEYESIIVSPPEIADNEDKKVPIKVAGKHVTVEGESDKAYFFYADRREIVIDENLSDKEGRENTIVNLAIQGKHFQDILNNKSEETSIARTNDKSRLTFTREVEPSNTPSHWVATANKRERTLRVRVGSNSYGTFEIFNADGDPMDGAISENGTNAQTILNSLITNTPEVQKLNIKVRLPYRDEEPSPKLYLEVVDKYYNGSDLVLEDTSEASMDFTITSFQEPEISEVSVLEGPIASSGAESEKRVIAEISGNYFLVNNVGESKPIELPKVFLVPKGEYKKDDIIGLASQLYGLERSYADDNEDYENIESYVQAKGKEELKALLKYRGDIKEETVYNGISKIEDVPPNSSKDGDRIVVAFPSSEKTGERDIFVVNPDLGATKSDKTFIFKEKIENSRWPEIESITPERINFKGGTEVTIVGKKIPLEKSELILTVDGHRVKDADITYLANSENIEFQTLKFKAPGGSIGSKVVQIIRKSPSGDKCGLTSYNYQLDGVSVADETFEYIDDDSKPDLVGGIFPEEGGPGTPVYIHGEGFKQGSKVIIQGSRKGETIEITPGSDDIWQNGKIIYFEIPSLVEQNNQLKDKFTGDEAYMKTGPKSISVKSEGGAVSDKTYKFEYRNPPGVETVKIKEVNPSYTIKGTDINVTLTGENFKSGIIVLFGGRKAEVVSISGDGKKLVVKAPPYVTAEKVDVVVYNKDTGWDKLEDGFEYLESGETKPEITEIKNTATGDATGVLSGGETVSIKIGPFVKTDKLPQVYFGGSLAPYPEETEAIKTEWEKNKNDEYYTAILYVKTPAAKEAGSVDVIVTNPRDAAGIAVKEKGFTYKSSEPNITKVYESVIPKNGGREIYIEGTGFMKAKSSDYKSANPSKGEKVEMEIEVQFGAESKSEDIFGSGVTTLQMDNFKVDYYPSGKDGGDKNIEVIKTGEGFGAGASTSGNVSASITPGEPLYVSLRTSGTADISEGIKVEVDGDKLIATRQMAIKAAVNTEGTQITVKTPPMLKLGKDISLTVTNIDGGTASWKGLEVKNPASKPKIVDIDEDNKGAVKEGQEIIAYRVTSGVNGGKPFSIKVTDFADGAVVSIGGQKYEQGKGYEIASREGGSTVWLKITPVAAKPEDIGKQLPIMVTNPDGGSANSKADITVGNPKKPAYFFYQESDSNPVITSIEPNEGSTIGGEKVTITGSGFKYPDVEVTFGGVKAELDPDPGPGKEQSSTTLHVLAPPADSPGEVDVYVENTKEYGMSNSVKYTYKASPVIIKIVPNVVRSIGGEKVEIIGKGFEEGATVKIGEEELPAESVKFVDQFKIEILTPKVELPNGVDELKKDVTVTNPNGESDTEKDGITFIRPFPMKPTGFKATAKPGRTILLEWDERILDDDESKIRPRYRIEISDSKNGPFKHLGEVEDSISSYLVRDLEPNKKYYFRLWALNQYGQSQGFAEANTTTLKPEDDSQDGEFEDDTETESQVLESGGNITVNYSKKYTTEDYAHDFIAVKYTNYRTITLNIPAAVVNKSGNGILSLKHRDFEIKSALSTLKSGEREYKDGEILQVKITKLFGGEQSTALKYAPSGYTAQNQGVKIEYTVGSGANNTALENVKGMIFAVYVDKPLLSDIGHYSYKPGEMAAVREKSVYSRVYSDVHKKEVYKLDSNVKRSGYYMAFGK</sequence>
<dbReference type="PANTHER" id="PTHR46769">
    <property type="entry name" value="POLYCYSTIC KIDNEY AND HEPATIC DISEASE 1 (AUTOSOMAL RECESSIVE)-LIKE 1"/>
    <property type="match status" value="1"/>
</dbReference>
<dbReference type="InterPro" id="IPR002909">
    <property type="entry name" value="IPT_dom"/>
</dbReference>
<feature type="domain" description="Fibronectin type-III" evidence="4">
    <location>
        <begin position="1656"/>
        <end position="1752"/>
    </location>
</feature>
<feature type="region of interest" description="Disordered" evidence="2">
    <location>
        <begin position="1748"/>
        <end position="1768"/>
    </location>
</feature>
<dbReference type="Proteomes" id="UP000180254">
    <property type="component" value="Unassembled WGS sequence"/>
</dbReference>
<dbReference type="Pfam" id="PF01833">
    <property type="entry name" value="TIG"/>
    <property type="match status" value="4"/>
</dbReference>